<evidence type="ECO:0000313" key="2">
    <source>
        <dbReference type="Proteomes" id="UP001177021"/>
    </source>
</evidence>
<reference evidence="1" key="1">
    <citation type="submission" date="2023-10" db="EMBL/GenBank/DDBJ databases">
        <authorList>
            <person name="Rodriguez Cubillos JULIANA M."/>
            <person name="De Vega J."/>
        </authorList>
    </citation>
    <scope>NUCLEOTIDE SEQUENCE</scope>
</reference>
<gene>
    <name evidence="1" type="ORF">MILVUS5_LOCUS6807</name>
</gene>
<evidence type="ECO:0000313" key="1">
    <source>
        <dbReference type="EMBL" id="CAJ2636293.1"/>
    </source>
</evidence>
<sequence length="598" mass="68664">MEVTFFAERNINNKWIIQHSMQEELKYMCITIGIKSPVYTKEEVRVRQGVPYVRYKVSLEGISPSGETYVCYGRFARQSNDAKEDAAVVAMRRLLETTGHQIRDFNYYNVKILEQKIQVLEAEKISMRNVIRTLNEEIDIIMPESKTNFNELESELPNAMEGVFANTPYVELTLKVAEMDSTNNKMLELMISLLKLEIKTPNETDSSMFETQTTKIDHENANLTAKFTTLNTREKDVNVTTKLRIPDLGKQPFMNDISTVFISYNDEKHESDNLSNVVRPYEHDKHCNHPKNIYKGPTTLVFDSDAGARGVDEFTGSRFVTGSCSYRKSKDDRNDPIMCNKKLNFPSPSPNYGKRRRCDTPRPGFNAKRNTPPPKPNTESAKKPPRNYKFNPNKATLPKLLKCKFRPTGEMRLKEHQAKLIAYIFKDDNDKTDEDVVSIGHDFVGKRSDFQHFVPGGYVGMPRDALMGYGPEELQAKYREPYLPSMQNLKLAIVLSSLLLLIYKADTSFCLLPDFEKWEIVEPRGIPNVGNSENSGLWVAEWLNMEQSFNEQMTGVLDDRTVRMKIALRLLTGPHNGLRRVLEMKAADYWNMHTDNTP</sequence>
<keyword evidence="2" id="KW-1185">Reference proteome</keyword>
<organism evidence="1 2">
    <name type="scientific">Trifolium pratense</name>
    <name type="common">Red clover</name>
    <dbReference type="NCBI Taxonomy" id="57577"/>
    <lineage>
        <taxon>Eukaryota</taxon>
        <taxon>Viridiplantae</taxon>
        <taxon>Streptophyta</taxon>
        <taxon>Embryophyta</taxon>
        <taxon>Tracheophyta</taxon>
        <taxon>Spermatophyta</taxon>
        <taxon>Magnoliopsida</taxon>
        <taxon>eudicotyledons</taxon>
        <taxon>Gunneridae</taxon>
        <taxon>Pentapetalae</taxon>
        <taxon>rosids</taxon>
        <taxon>fabids</taxon>
        <taxon>Fabales</taxon>
        <taxon>Fabaceae</taxon>
        <taxon>Papilionoideae</taxon>
        <taxon>50 kb inversion clade</taxon>
        <taxon>NPAAA clade</taxon>
        <taxon>Hologalegina</taxon>
        <taxon>IRL clade</taxon>
        <taxon>Trifolieae</taxon>
        <taxon>Trifolium</taxon>
    </lineage>
</organism>
<dbReference type="EMBL" id="CASHSV030000002">
    <property type="protein sequence ID" value="CAJ2636293.1"/>
    <property type="molecule type" value="Genomic_DNA"/>
</dbReference>
<dbReference type="Proteomes" id="UP001177021">
    <property type="component" value="Unassembled WGS sequence"/>
</dbReference>
<name>A0ACB0IXJ0_TRIPR</name>
<proteinExistence type="predicted"/>
<comment type="caution">
    <text evidence="1">The sequence shown here is derived from an EMBL/GenBank/DDBJ whole genome shotgun (WGS) entry which is preliminary data.</text>
</comment>
<accession>A0ACB0IXJ0</accession>
<protein>
    <submittedName>
        <fullName evidence="1">Uncharacterized protein</fullName>
    </submittedName>
</protein>